<dbReference type="RefSeq" id="WP_379893376.1">
    <property type="nucleotide sequence ID" value="NZ_CBCSCT010000004.1"/>
</dbReference>
<dbReference type="InterPro" id="IPR036388">
    <property type="entry name" value="WH-like_DNA-bd_sf"/>
</dbReference>
<dbReference type="InterPro" id="IPR036390">
    <property type="entry name" value="WH_DNA-bd_sf"/>
</dbReference>
<dbReference type="Proteomes" id="UP001596250">
    <property type="component" value="Unassembled WGS sequence"/>
</dbReference>
<evidence type="ECO:0000313" key="1">
    <source>
        <dbReference type="EMBL" id="MFC5986056.1"/>
    </source>
</evidence>
<comment type="caution">
    <text evidence="1">The sequence shown here is derived from an EMBL/GenBank/DDBJ whole genome shotgun (WGS) entry which is preliminary data.</text>
</comment>
<dbReference type="SUPFAM" id="SSF46785">
    <property type="entry name" value="Winged helix' DNA-binding domain"/>
    <property type="match status" value="1"/>
</dbReference>
<dbReference type="PANTHER" id="PTHR33221:SF15">
    <property type="entry name" value="HTH-TYPE TRANSCRIPTIONAL REGULATOR YWGB-RELATED"/>
    <property type="match status" value="1"/>
</dbReference>
<dbReference type="PROSITE" id="PS51197">
    <property type="entry name" value="HTH_RRF2_2"/>
    <property type="match status" value="1"/>
</dbReference>
<name>A0ABW1ILV9_9BACL</name>
<evidence type="ECO:0000313" key="2">
    <source>
        <dbReference type="Proteomes" id="UP001596250"/>
    </source>
</evidence>
<gene>
    <name evidence="1" type="ORF">ACFPXP_06380</name>
</gene>
<sequence>MKKEKYTCPPNYKTFGLAVQAVVILAMQSSRCPSSEIADQVGTEVTMLRRIMSKLSQAQLIEVREGRDGGYQLKVPPESLTCADIYQALHLEESGCGAMLESAGKCQFGERIKPVLSTIVSSIDHSILAELRRYTIADVIQRIES</sequence>
<dbReference type="PANTHER" id="PTHR33221">
    <property type="entry name" value="WINGED HELIX-TURN-HELIX TRANSCRIPTIONAL REGULATOR, RRF2 FAMILY"/>
    <property type="match status" value="1"/>
</dbReference>
<dbReference type="InterPro" id="IPR000944">
    <property type="entry name" value="Tscrpt_reg_Rrf2"/>
</dbReference>
<accession>A0ABW1ILV9</accession>
<dbReference type="EMBL" id="JBHSQV010000035">
    <property type="protein sequence ID" value="MFC5986056.1"/>
    <property type="molecule type" value="Genomic_DNA"/>
</dbReference>
<reference evidence="2" key="1">
    <citation type="journal article" date="2019" name="Int. J. Syst. Evol. Microbiol.">
        <title>The Global Catalogue of Microorganisms (GCM) 10K type strain sequencing project: providing services to taxonomists for standard genome sequencing and annotation.</title>
        <authorList>
            <consortium name="The Broad Institute Genomics Platform"/>
            <consortium name="The Broad Institute Genome Sequencing Center for Infectious Disease"/>
            <person name="Wu L."/>
            <person name="Ma J."/>
        </authorList>
    </citation>
    <scope>NUCLEOTIDE SEQUENCE [LARGE SCALE GENOMIC DNA]</scope>
    <source>
        <strain evidence="2">CCM 8749</strain>
    </source>
</reference>
<keyword evidence="2" id="KW-1185">Reference proteome</keyword>
<proteinExistence type="predicted"/>
<dbReference type="Gene3D" id="1.10.10.10">
    <property type="entry name" value="Winged helix-like DNA-binding domain superfamily/Winged helix DNA-binding domain"/>
    <property type="match status" value="1"/>
</dbReference>
<dbReference type="Pfam" id="PF02082">
    <property type="entry name" value="Rrf2"/>
    <property type="match status" value="1"/>
</dbReference>
<organism evidence="1 2">
    <name type="scientific">Marinicrinis lubricantis</name>
    <dbReference type="NCBI Taxonomy" id="2086470"/>
    <lineage>
        <taxon>Bacteria</taxon>
        <taxon>Bacillati</taxon>
        <taxon>Bacillota</taxon>
        <taxon>Bacilli</taxon>
        <taxon>Bacillales</taxon>
        <taxon>Paenibacillaceae</taxon>
    </lineage>
</organism>
<protein>
    <submittedName>
        <fullName evidence="1">Rrf2 family transcriptional regulator</fullName>
    </submittedName>
</protein>